<evidence type="ECO:0000313" key="3">
    <source>
        <dbReference type="Proteomes" id="UP001595556"/>
    </source>
</evidence>
<evidence type="ECO:0000313" key="2">
    <source>
        <dbReference type="EMBL" id="MFC3146385.1"/>
    </source>
</evidence>
<accession>A0ABV7GXZ4</accession>
<keyword evidence="1" id="KW-0732">Signal</keyword>
<proteinExistence type="predicted"/>
<reference evidence="3" key="1">
    <citation type="journal article" date="2019" name="Int. J. Syst. Evol. Microbiol.">
        <title>The Global Catalogue of Microorganisms (GCM) 10K type strain sequencing project: providing services to taxonomists for standard genome sequencing and annotation.</title>
        <authorList>
            <consortium name="The Broad Institute Genomics Platform"/>
            <consortium name="The Broad Institute Genome Sequencing Center for Infectious Disease"/>
            <person name="Wu L."/>
            <person name="Ma J."/>
        </authorList>
    </citation>
    <scope>NUCLEOTIDE SEQUENCE [LARGE SCALE GENOMIC DNA]</scope>
    <source>
        <strain evidence="3">KCTC 52168</strain>
    </source>
</reference>
<feature type="chain" id="PRO_5046870370" evidence="1">
    <location>
        <begin position="23"/>
        <end position="226"/>
    </location>
</feature>
<comment type="caution">
    <text evidence="2">The sequence shown here is derived from an EMBL/GenBank/DDBJ whole genome shotgun (WGS) entry which is preliminary data.</text>
</comment>
<name>A0ABV7GXZ4_9BURK</name>
<dbReference type="Proteomes" id="UP001595556">
    <property type="component" value="Unassembled WGS sequence"/>
</dbReference>
<dbReference type="RefSeq" id="WP_377300657.1">
    <property type="nucleotide sequence ID" value="NZ_CP180191.1"/>
</dbReference>
<protein>
    <submittedName>
        <fullName evidence="2">Iron dicitrate transport regulator FecR</fullName>
    </submittedName>
</protein>
<keyword evidence="3" id="KW-1185">Reference proteome</keyword>
<organism evidence="2 3">
    <name type="scientific">Piscinibacterium candidicorallinum</name>
    <dbReference type="NCBI Taxonomy" id="1793872"/>
    <lineage>
        <taxon>Bacteria</taxon>
        <taxon>Pseudomonadati</taxon>
        <taxon>Pseudomonadota</taxon>
        <taxon>Betaproteobacteria</taxon>
        <taxon>Burkholderiales</taxon>
        <taxon>Piscinibacterium</taxon>
    </lineage>
</organism>
<feature type="signal peptide" evidence="1">
    <location>
        <begin position="1"/>
        <end position="22"/>
    </location>
</feature>
<gene>
    <name evidence="2" type="ORF">ACFOEN_01870</name>
</gene>
<dbReference type="EMBL" id="JBHRTI010000003">
    <property type="protein sequence ID" value="MFC3146385.1"/>
    <property type="molecule type" value="Genomic_DNA"/>
</dbReference>
<evidence type="ECO:0000256" key="1">
    <source>
        <dbReference type="SAM" id="SignalP"/>
    </source>
</evidence>
<sequence>MTRRRELIATSLLLLTVPCTRAAGGNVVRLRGDVLVNGGRLYPDGWIQTGDTVETGPASAVVFTIGDTALWMRPLTRMTVHRGYSINAVSGLRMVTGAVLAVFGKLPGGRGASRHLTTPTITVGVRGTGIYMEHERNDNTYFCNCYGEVDVSLNNAPGVRERLEAQYHASRTFFTEPRRGMISELTPPKNHEDQELEFLASLIGQRTAWQITGQRGPKDGRGQFYR</sequence>